<evidence type="ECO:0000313" key="3">
    <source>
        <dbReference type="EMBL" id="CAK0891514.1"/>
    </source>
</evidence>
<evidence type="ECO:0000256" key="1">
    <source>
        <dbReference type="SAM" id="MobiDB-lite"/>
    </source>
</evidence>
<evidence type="ECO:0000313" key="4">
    <source>
        <dbReference type="Proteomes" id="UP001189429"/>
    </source>
</evidence>
<comment type="caution">
    <text evidence="3">The sequence shown here is derived from an EMBL/GenBank/DDBJ whole genome shotgun (WGS) entry which is preliminary data.</text>
</comment>
<proteinExistence type="predicted"/>
<dbReference type="EMBL" id="CAUYUJ010019489">
    <property type="protein sequence ID" value="CAK0891514.1"/>
    <property type="molecule type" value="Genomic_DNA"/>
</dbReference>
<dbReference type="InterPro" id="IPR000873">
    <property type="entry name" value="AMP-dep_synth/lig_dom"/>
</dbReference>
<dbReference type="Gene3D" id="3.40.50.12780">
    <property type="entry name" value="N-terminal domain of ligase-like"/>
    <property type="match status" value="1"/>
</dbReference>
<reference evidence="3" key="1">
    <citation type="submission" date="2023-10" db="EMBL/GenBank/DDBJ databases">
        <authorList>
            <person name="Chen Y."/>
            <person name="Shah S."/>
            <person name="Dougan E. K."/>
            <person name="Thang M."/>
            <person name="Chan C."/>
        </authorList>
    </citation>
    <scope>NUCLEOTIDE SEQUENCE [LARGE SCALE GENOMIC DNA]</scope>
</reference>
<dbReference type="PROSITE" id="PS00455">
    <property type="entry name" value="AMP_BINDING"/>
    <property type="match status" value="1"/>
</dbReference>
<protein>
    <recommendedName>
        <fullName evidence="2">AMP-dependent synthetase/ligase domain-containing protein</fullName>
    </recommendedName>
</protein>
<dbReference type="InterPro" id="IPR042099">
    <property type="entry name" value="ANL_N_sf"/>
</dbReference>
<name>A0ABN9X1L4_9DINO</name>
<gene>
    <name evidence="3" type="ORF">PCOR1329_LOCUS71453</name>
</gene>
<dbReference type="SUPFAM" id="SSF56801">
    <property type="entry name" value="Acetyl-CoA synthetase-like"/>
    <property type="match status" value="1"/>
</dbReference>
<dbReference type="Proteomes" id="UP001189429">
    <property type="component" value="Unassembled WGS sequence"/>
</dbReference>
<feature type="domain" description="AMP-dependent synthetase/ligase" evidence="2">
    <location>
        <begin position="28"/>
        <end position="302"/>
    </location>
</feature>
<feature type="region of interest" description="Disordered" evidence="1">
    <location>
        <begin position="333"/>
        <end position="353"/>
    </location>
</feature>
<dbReference type="PANTHER" id="PTHR45527:SF1">
    <property type="entry name" value="FATTY ACID SYNTHASE"/>
    <property type="match status" value="1"/>
</dbReference>
<dbReference type="PANTHER" id="PTHR45527">
    <property type="entry name" value="NONRIBOSOMAL PEPTIDE SYNTHETASE"/>
    <property type="match status" value="1"/>
</dbReference>
<organism evidence="3 4">
    <name type="scientific">Prorocentrum cordatum</name>
    <dbReference type="NCBI Taxonomy" id="2364126"/>
    <lineage>
        <taxon>Eukaryota</taxon>
        <taxon>Sar</taxon>
        <taxon>Alveolata</taxon>
        <taxon>Dinophyceae</taxon>
        <taxon>Prorocentrales</taxon>
        <taxon>Prorocentraceae</taxon>
        <taxon>Prorocentrum</taxon>
    </lineage>
</organism>
<evidence type="ECO:0000259" key="2">
    <source>
        <dbReference type="Pfam" id="PF00501"/>
    </source>
</evidence>
<dbReference type="Pfam" id="PF00501">
    <property type="entry name" value="AMP-binding"/>
    <property type="match status" value="1"/>
</dbReference>
<accession>A0ABN9X1L4</accession>
<keyword evidence="4" id="KW-1185">Reference proteome</keyword>
<sequence>MAVASGAELARGILQGHAASGGVTALVAQQALRTPHSRALAAGPGSAVAYGELWAAAWRAASGLVRGGLRAGGHAAVFVDEGAGLVTTELAVWLAAGVVVPLDAAWPRERLLFLLADAAAEVATCGRAQRARLDGLAVPLLCHEDLQAAEPLPGSAGRPPTRADAVSHLIYTTGGSTGQPKAVACSHAALRAYLVAKPPVHGVTAGAVVLLVSAHTWDPSLGDTFSSLAVGATLALAPRGKLVEALPDAVRDSEASHACATPAAWSLLGRGGGGGALPSLRTVALGGERMPRDLSDAWSGRVRLLSAATRSLTIPDLAPLRALSARAGWDPAAARAGQGRRGSGGPARGPAAC</sequence>
<dbReference type="InterPro" id="IPR020845">
    <property type="entry name" value="AMP-binding_CS"/>
</dbReference>